<feature type="transmembrane region" description="Helical" evidence="1">
    <location>
        <begin position="220"/>
        <end position="238"/>
    </location>
</feature>
<protein>
    <submittedName>
        <fullName evidence="3">DMT family transporter</fullName>
    </submittedName>
</protein>
<keyword evidence="1" id="KW-0472">Membrane</keyword>
<dbReference type="Proteomes" id="UP001210678">
    <property type="component" value="Unassembled WGS sequence"/>
</dbReference>
<feature type="domain" description="EamA" evidence="2">
    <location>
        <begin position="152"/>
        <end position="289"/>
    </location>
</feature>
<feature type="transmembrane region" description="Helical" evidence="1">
    <location>
        <begin position="109"/>
        <end position="137"/>
    </location>
</feature>
<keyword evidence="1" id="KW-1133">Transmembrane helix</keyword>
<proteinExistence type="predicted"/>
<evidence type="ECO:0000259" key="2">
    <source>
        <dbReference type="Pfam" id="PF00892"/>
    </source>
</evidence>
<evidence type="ECO:0000256" key="1">
    <source>
        <dbReference type="SAM" id="Phobius"/>
    </source>
</evidence>
<sequence length="291" mass="32119">MSWILFTLLAAFSQSWRNAFQSKLSADLSTVGVTLARFLWASPLALIYLTFLYQWQPASLPHVTGYSLFYIVGASIMQIVATALMVVLFKQKNFAIGAGLAKSEAPVSAFLGVLFFGTSLTLLGWVGVLLGGIAVLILSCPQGFRSLSLNTALLGLACSTAFALTSLWVREASLSLSVPFPHRAAWVLFLIILLQTLILISYLLLKDRHTLVTMFRKPKLVIMTSVASFIGSFGWFSAMSLQAVPYVKTLGQVEVFFTMLISFFWLKEKIKRKDIIALMMVATAAVLVMWH</sequence>
<feature type="transmembrane region" description="Helical" evidence="1">
    <location>
        <begin position="250"/>
        <end position="266"/>
    </location>
</feature>
<reference evidence="3 4" key="1">
    <citation type="submission" date="2023-01" db="EMBL/GenBank/DDBJ databases">
        <title>Vibrio sp. KJ40-1 sp.nov, isolated from marine algae.</title>
        <authorList>
            <person name="Butt M."/>
            <person name="Kim J.M.J."/>
            <person name="Jeon C.O.C."/>
        </authorList>
    </citation>
    <scope>NUCLEOTIDE SEQUENCE [LARGE SCALE GENOMIC DNA]</scope>
    <source>
        <strain evidence="3 4">KJ40-1</strain>
    </source>
</reference>
<feature type="transmembrane region" description="Helical" evidence="1">
    <location>
        <begin position="273"/>
        <end position="290"/>
    </location>
</feature>
<gene>
    <name evidence="3" type="ORF">PGX00_19980</name>
</gene>
<dbReference type="Pfam" id="PF00892">
    <property type="entry name" value="EamA"/>
    <property type="match status" value="1"/>
</dbReference>
<evidence type="ECO:0000313" key="4">
    <source>
        <dbReference type="Proteomes" id="UP001210678"/>
    </source>
</evidence>
<comment type="caution">
    <text evidence="3">The sequence shown here is derived from an EMBL/GenBank/DDBJ whole genome shotgun (WGS) entry which is preliminary data.</text>
</comment>
<keyword evidence="4" id="KW-1185">Reference proteome</keyword>
<dbReference type="SUPFAM" id="SSF103481">
    <property type="entry name" value="Multidrug resistance efflux transporter EmrE"/>
    <property type="match status" value="2"/>
</dbReference>
<dbReference type="InterPro" id="IPR000620">
    <property type="entry name" value="EamA_dom"/>
</dbReference>
<name>A0ABT4YW47_9VIBR</name>
<feature type="transmembrane region" description="Helical" evidence="1">
    <location>
        <begin position="149"/>
        <end position="169"/>
    </location>
</feature>
<accession>A0ABT4YW47</accession>
<dbReference type="RefSeq" id="WP_272139862.1">
    <property type="nucleotide sequence ID" value="NZ_JAQLOI010000003.1"/>
</dbReference>
<feature type="transmembrane region" description="Helical" evidence="1">
    <location>
        <begin position="67"/>
        <end position="89"/>
    </location>
</feature>
<feature type="transmembrane region" description="Helical" evidence="1">
    <location>
        <begin position="35"/>
        <end position="55"/>
    </location>
</feature>
<evidence type="ECO:0000313" key="3">
    <source>
        <dbReference type="EMBL" id="MDB1125814.1"/>
    </source>
</evidence>
<feature type="transmembrane region" description="Helical" evidence="1">
    <location>
        <begin position="184"/>
        <end position="205"/>
    </location>
</feature>
<dbReference type="InterPro" id="IPR037185">
    <property type="entry name" value="EmrE-like"/>
</dbReference>
<dbReference type="EMBL" id="JAQLOI010000003">
    <property type="protein sequence ID" value="MDB1125814.1"/>
    <property type="molecule type" value="Genomic_DNA"/>
</dbReference>
<organism evidence="3 4">
    <name type="scientific">Vibrio algarum</name>
    <dbReference type="NCBI Taxonomy" id="3020714"/>
    <lineage>
        <taxon>Bacteria</taxon>
        <taxon>Pseudomonadati</taxon>
        <taxon>Pseudomonadota</taxon>
        <taxon>Gammaproteobacteria</taxon>
        <taxon>Vibrionales</taxon>
        <taxon>Vibrionaceae</taxon>
        <taxon>Vibrio</taxon>
    </lineage>
</organism>
<keyword evidence="1" id="KW-0812">Transmembrane</keyword>